<evidence type="ECO:0000313" key="2">
    <source>
        <dbReference type="EMBL" id="GAA3383743.1"/>
    </source>
</evidence>
<organism evidence="2 3">
    <name type="scientific">Cryptosporangium minutisporangium</name>
    <dbReference type="NCBI Taxonomy" id="113569"/>
    <lineage>
        <taxon>Bacteria</taxon>
        <taxon>Bacillati</taxon>
        <taxon>Actinomycetota</taxon>
        <taxon>Actinomycetes</taxon>
        <taxon>Cryptosporangiales</taxon>
        <taxon>Cryptosporangiaceae</taxon>
        <taxon>Cryptosporangium</taxon>
    </lineage>
</organism>
<dbReference type="Proteomes" id="UP001501676">
    <property type="component" value="Unassembled WGS sequence"/>
</dbReference>
<dbReference type="Gene3D" id="1.25.10.10">
    <property type="entry name" value="Leucine-rich Repeat Variant"/>
    <property type="match status" value="2"/>
</dbReference>
<dbReference type="SMART" id="SM00567">
    <property type="entry name" value="EZ_HEAT"/>
    <property type="match status" value="6"/>
</dbReference>
<sequence>MTDVLAQSAVLGWTLLAVLATCAMLVVLTAARRLQVGVTTRRREALERPVRPLVLTLAADADDDGEAYRTLATAPPDTWAAIEPLVVRVLGKVRGDARGTLTELLELHGAADRALRGITARGAVRRALAAETLGLLGAESSTAPLRACLHDRAADVRRVAVRALGRIGDPTVAPALIDTLDGSRPVPAQSVIQALLRLGPGVAPHLVPALQDRSEAVRAAVAEVLGLLRAVSATHPLIATLAEDPSLDVRLRAVKALGGIGHPTAVGALLSAIGSTEDPLIRAAAARALGELGSDRAVRALVGLLYEQEHAVALAAANSLVQLGKPGVEALTEVLRLSRPGRVPGRTCTGLPDDELPGGAVATELRTIADPDGRTVTTAACYAAAALVAARRAEPE</sequence>
<feature type="transmembrane region" description="Helical" evidence="1">
    <location>
        <begin position="12"/>
        <end position="31"/>
    </location>
</feature>
<gene>
    <name evidence="2" type="ORF">GCM10020369_10830</name>
</gene>
<reference evidence="3" key="1">
    <citation type="journal article" date="2019" name="Int. J. Syst. Evol. Microbiol.">
        <title>The Global Catalogue of Microorganisms (GCM) 10K type strain sequencing project: providing services to taxonomists for standard genome sequencing and annotation.</title>
        <authorList>
            <consortium name="The Broad Institute Genomics Platform"/>
            <consortium name="The Broad Institute Genome Sequencing Center for Infectious Disease"/>
            <person name="Wu L."/>
            <person name="Ma J."/>
        </authorList>
    </citation>
    <scope>NUCLEOTIDE SEQUENCE [LARGE SCALE GENOMIC DNA]</scope>
    <source>
        <strain evidence="3">JCM 9458</strain>
    </source>
</reference>
<evidence type="ECO:0000256" key="1">
    <source>
        <dbReference type="SAM" id="Phobius"/>
    </source>
</evidence>
<proteinExistence type="predicted"/>
<dbReference type="InterPro" id="IPR004155">
    <property type="entry name" value="PBS_lyase_HEAT"/>
</dbReference>
<keyword evidence="1" id="KW-0812">Transmembrane</keyword>
<keyword evidence="3" id="KW-1185">Reference proteome</keyword>
<dbReference type="InterPro" id="IPR016024">
    <property type="entry name" value="ARM-type_fold"/>
</dbReference>
<name>A0ABP6SSC3_9ACTN</name>
<keyword evidence="1" id="KW-1133">Transmembrane helix</keyword>
<keyword evidence="1" id="KW-0472">Membrane</keyword>
<dbReference type="InterPro" id="IPR011989">
    <property type="entry name" value="ARM-like"/>
</dbReference>
<dbReference type="SUPFAM" id="SSF48371">
    <property type="entry name" value="ARM repeat"/>
    <property type="match status" value="1"/>
</dbReference>
<dbReference type="Pfam" id="PF13646">
    <property type="entry name" value="HEAT_2"/>
    <property type="match status" value="2"/>
</dbReference>
<dbReference type="PANTHER" id="PTHR12697">
    <property type="entry name" value="PBS LYASE HEAT-LIKE PROTEIN"/>
    <property type="match status" value="1"/>
</dbReference>
<dbReference type="RefSeq" id="WP_345726844.1">
    <property type="nucleotide sequence ID" value="NZ_BAAAYN010000006.1"/>
</dbReference>
<protein>
    <recommendedName>
        <fullName evidence="4">HEAT repeat domain-containing protein</fullName>
    </recommendedName>
</protein>
<evidence type="ECO:0000313" key="3">
    <source>
        <dbReference type="Proteomes" id="UP001501676"/>
    </source>
</evidence>
<dbReference type="EMBL" id="BAAAYN010000006">
    <property type="protein sequence ID" value="GAA3383743.1"/>
    <property type="molecule type" value="Genomic_DNA"/>
</dbReference>
<dbReference type="PANTHER" id="PTHR12697:SF38">
    <property type="entry name" value="PBS LYASE HEAT DOMAIN PROTEIN REPEAT-CONTAINING PROTEIN"/>
    <property type="match status" value="1"/>
</dbReference>
<evidence type="ECO:0008006" key="4">
    <source>
        <dbReference type="Google" id="ProtNLM"/>
    </source>
</evidence>
<comment type="caution">
    <text evidence="2">The sequence shown here is derived from an EMBL/GenBank/DDBJ whole genome shotgun (WGS) entry which is preliminary data.</text>
</comment>
<accession>A0ABP6SSC3</accession>